<dbReference type="InterPro" id="IPR026247">
    <property type="entry name" value="ECSCR"/>
</dbReference>
<feature type="region of interest" description="Disordered" evidence="1">
    <location>
        <begin position="134"/>
        <end position="155"/>
    </location>
</feature>
<evidence type="ECO:0000256" key="1">
    <source>
        <dbReference type="SAM" id="MobiDB-lite"/>
    </source>
</evidence>
<keyword evidence="2" id="KW-0472">Membrane</keyword>
<keyword evidence="2" id="KW-0812">Transmembrane</keyword>
<feature type="region of interest" description="Disordered" evidence="1">
    <location>
        <begin position="1"/>
        <end position="60"/>
    </location>
</feature>
<proteinExistence type="predicted"/>
<name>A0AAD7R0H6_9TELE</name>
<dbReference type="PANTHER" id="PTHR28602">
    <property type="entry name" value="ENDOTHELIAL CELL-SPECIFIC CHEMOTAXIS REGULATOR"/>
    <property type="match status" value="1"/>
</dbReference>
<evidence type="ECO:0000313" key="3">
    <source>
        <dbReference type="EMBL" id="KAJ8351065.1"/>
    </source>
</evidence>
<feature type="region of interest" description="Disordered" evidence="1">
    <location>
        <begin position="96"/>
        <end position="122"/>
    </location>
</feature>
<evidence type="ECO:0000256" key="2">
    <source>
        <dbReference type="SAM" id="Phobius"/>
    </source>
</evidence>
<evidence type="ECO:0000313" key="4">
    <source>
        <dbReference type="Proteomes" id="UP001221898"/>
    </source>
</evidence>
<dbReference type="PANTHER" id="PTHR28602:SF1">
    <property type="entry name" value="ENDOTHELIAL CELL-SPECIFIC CHEMOTAXIS REGULATOR"/>
    <property type="match status" value="1"/>
</dbReference>
<organism evidence="3 4">
    <name type="scientific">Aldrovandia affinis</name>
    <dbReference type="NCBI Taxonomy" id="143900"/>
    <lineage>
        <taxon>Eukaryota</taxon>
        <taxon>Metazoa</taxon>
        <taxon>Chordata</taxon>
        <taxon>Craniata</taxon>
        <taxon>Vertebrata</taxon>
        <taxon>Euteleostomi</taxon>
        <taxon>Actinopterygii</taxon>
        <taxon>Neopterygii</taxon>
        <taxon>Teleostei</taxon>
        <taxon>Notacanthiformes</taxon>
        <taxon>Halosauridae</taxon>
        <taxon>Aldrovandia</taxon>
    </lineage>
</organism>
<evidence type="ECO:0008006" key="5">
    <source>
        <dbReference type="Google" id="ProtNLM"/>
    </source>
</evidence>
<keyword evidence="4" id="KW-1185">Reference proteome</keyword>
<feature type="compositionally biased region" description="Low complexity" evidence="1">
    <location>
        <begin position="41"/>
        <end position="60"/>
    </location>
</feature>
<keyword evidence="2" id="KW-1133">Transmembrane helix</keyword>
<gene>
    <name evidence="3" type="ORF">AAFF_G00157210</name>
</gene>
<feature type="compositionally biased region" description="Polar residues" evidence="1">
    <location>
        <begin position="140"/>
        <end position="151"/>
    </location>
</feature>
<dbReference type="Pfam" id="PF15820">
    <property type="entry name" value="ECSCR"/>
    <property type="match status" value="1"/>
</dbReference>
<sequence>TAGNAGGAETTSSGAPPPPTATSVLQDTPDRAPGSPPPAAAAPSTQPTDTSAVSPSPSAAPGSGLTMLAFGVMSFILILIVVMVILLTAVNLRGRCSSPKEGKKSGDSVVSESQVTSNGEKESITLVSMKTISADRDTDSAQVSSAHSNTLESEDQELRRDLLITKLV</sequence>
<dbReference type="PRINTS" id="PR02069">
    <property type="entry name" value="ECCREGULATOR"/>
</dbReference>
<feature type="compositionally biased region" description="Polar residues" evidence="1">
    <location>
        <begin position="108"/>
        <end position="118"/>
    </location>
</feature>
<dbReference type="EMBL" id="JAINUG010002113">
    <property type="protein sequence ID" value="KAJ8351065.1"/>
    <property type="molecule type" value="Genomic_DNA"/>
</dbReference>
<accession>A0AAD7R0H6</accession>
<dbReference type="Proteomes" id="UP001221898">
    <property type="component" value="Unassembled WGS sequence"/>
</dbReference>
<feature type="non-terminal residue" evidence="3">
    <location>
        <position position="1"/>
    </location>
</feature>
<dbReference type="AlphaFoldDB" id="A0AAD7R0H6"/>
<reference evidence="3" key="1">
    <citation type="journal article" date="2023" name="Science">
        <title>Genome structures resolve the early diversification of teleost fishes.</title>
        <authorList>
            <person name="Parey E."/>
            <person name="Louis A."/>
            <person name="Montfort J."/>
            <person name="Bouchez O."/>
            <person name="Roques C."/>
            <person name="Iampietro C."/>
            <person name="Lluch J."/>
            <person name="Castinel A."/>
            <person name="Donnadieu C."/>
            <person name="Desvignes T."/>
            <person name="Floi Bucao C."/>
            <person name="Jouanno E."/>
            <person name="Wen M."/>
            <person name="Mejri S."/>
            <person name="Dirks R."/>
            <person name="Jansen H."/>
            <person name="Henkel C."/>
            <person name="Chen W.J."/>
            <person name="Zahm M."/>
            <person name="Cabau C."/>
            <person name="Klopp C."/>
            <person name="Thompson A.W."/>
            <person name="Robinson-Rechavi M."/>
            <person name="Braasch I."/>
            <person name="Lecointre G."/>
            <person name="Bobe J."/>
            <person name="Postlethwait J.H."/>
            <person name="Berthelot C."/>
            <person name="Roest Crollius H."/>
            <person name="Guiguen Y."/>
        </authorList>
    </citation>
    <scope>NUCLEOTIDE SEQUENCE</scope>
    <source>
        <strain evidence="3">NC1722</strain>
    </source>
</reference>
<protein>
    <recommendedName>
        <fullName evidence="5">Endothelial cell-specific chemotaxis regulator</fullName>
    </recommendedName>
</protein>
<comment type="caution">
    <text evidence="3">The sequence shown here is derived from an EMBL/GenBank/DDBJ whole genome shotgun (WGS) entry which is preliminary data.</text>
</comment>
<feature type="transmembrane region" description="Helical" evidence="2">
    <location>
        <begin position="65"/>
        <end position="90"/>
    </location>
</feature>